<proteinExistence type="predicted"/>
<sequence>MYRTILLSLLASCLILSSYGEEDLEKKYADFDIEAVLNSKRLVTNYVHCLTDKGACSPEGKDLKKNIPTVLQTLCEKCTPSQTDKAVMVIRRLKKDYPEEWKILLEKWDPKGEYTRKFQEKFGDTYKV</sequence>
<dbReference type="SUPFAM" id="SSF100910">
    <property type="entry name" value="Chemosensory protein Csp2"/>
    <property type="match status" value="1"/>
</dbReference>
<dbReference type="Pfam" id="PF03392">
    <property type="entry name" value="OS-D"/>
    <property type="match status" value="1"/>
</dbReference>
<dbReference type="AlphaFoldDB" id="A0A2Z2GXF8"/>
<dbReference type="PANTHER" id="PTHR11257">
    <property type="entry name" value="CHEMOSENSORY PROTEIN-RELATED"/>
    <property type="match status" value="1"/>
</dbReference>
<evidence type="ECO:0000313" key="2">
    <source>
        <dbReference type="EMBL" id="ARR95843.1"/>
    </source>
</evidence>
<accession>A0A2Z2GXF8</accession>
<dbReference type="InterPro" id="IPR005055">
    <property type="entry name" value="A10/PebIII"/>
</dbReference>
<feature type="chain" id="PRO_5016384347" evidence="1">
    <location>
        <begin position="21"/>
        <end position="128"/>
    </location>
</feature>
<dbReference type="InterPro" id="IPR036682">
    <property type="entry name" value="OS_D_A10/PebIII_sf"/>
</dbReference>
<feature type="signal peptide" evidence="1">
    <location>
        <begin position="1"/>
        <end position="20"/>
    </location>
</feature>
<protein>
    <submittedName>
        <fullName evidence="2">Chemosensory protein 1</fullName>
    </submittedName>
</protein>
<keyword evidence="1" id="KW-0732">Signal</keyword>
<name>A0A2Z2GXF8_DIACI</name>
<organism evidence="2">
    <name type="scientific">Diaphorina citri</name>
    <name type="common">Asian citrus psyllid</name>
    <dbReference type="NCBI Taxonomy" id="121845"/>
    <lineage>
        <taxon>Eukaryota</taxon>
        <taxon>Metazoa</taxon>
        <taxon>Ecdysozoa</taxon>
        <taxon>Arthropoda</taxon>
        <taxon>Hexapoda</taxon>
        <taxon>Insecta</taxon>
        <taxon>Pterygota</taxon>
        <taxon>Neoptera</taxon>
        <taxon>Paraneoptera</taxon>
        <taxon>Hemiptera</taxon>
        <taxon>Sternorrhyncha</taxon>
        <taxon>Psylloidea</taxon>
        <taxon>Psyllidae</taxon>
        <taxon>Diaphorininae</taxon>
        <taxon>Diaphorina</taxon>
    </lineage>
</organism>
<dbReference type="PANTHER" id="PTHR11257:SF9">
    <property type="entry name" value="CHEMOSENSORY PROTEIN 13"/>
    <property type="match status" value="1"/>
</dbReference>
<reference evidence="2" key="1">
    <citation type="submission" date="2017-01" db="EMBL/GenBank/DDBJ databases">
        <title>Cloning and Characteristics Analysis of Chemosensory Protein Gene DcOBP9 and DcCSP2 in Diaphorina citri Kuwayama.</title>
        <authorList>
            <person name="Wang H."/>
            <person name="Wang Z."/>
            <person name="Zeng X."/>
            <person name="Zeng X."/>
        </authorList>
    </citation>
    <scope>NUCLEOTIDE SEQUENCE</scope>
</reference>
<dbReference type="Gene3D" id="1.10.2080.10">
    <property type="entry name" value="Insect odorant-binding protein A10/Ejaculatory bulb-specific protein 3"/>
    <property type="match status" value="1"/>
</dbReference>
<evidence type="ECO:0000256" key="1">
    <source>
        <dbReference type="SAM" id="SignalP"/>
    </source>
</evidence>
<dbReference type="EMBL" id="KY475563">
    <property type="protein sequence ID" value="ARR95843.1"/>
    <property type="molecule type" value="Genomic_DNA"/>
</dbReference>